<organism evidence="2 4">
    <name type="scientific">Synechococcus phage S-CAM7</name>
    <dbReference type="NCBI Taxonomy" id="1883368"/>
    <lineage>
        <taxon>Viruses</taxon>
        <taxon>Duplodnaviria</taxon>
        <taxon>Heunggongvirae</taxon>
        <taxon>Uroviricota</taxon>
        <taxon>Caudoviricetes</taxon>
        <taxon>Pantevenvirales</taxon>
        <taxon>Kyanoviridae</taxon>
        <taxon>Mazuvirus</taxon>
        <taxon>Mazuvirus scam7</taxon>
    </lineage>
</organism>
<dbReference type="EMBL" id="KU686213">
    <property type="protein sequence ID" value="AOV62264.1"/>
    <property type="molecule type" value="Genomic_DNA"/>
</dbReference>
<evidence type="ECO:0000313" key="3">
    <source>
        <dbReference type="Proteomes" id="UP000203902"/>
    </source>
</evidence>
<sequence length="205" mass="23108">MFVKHLETLGFITYTSKDTLPMNFDLTIGNPPYGNRASLAIKFVNKGLELSGRVDMVLPLSFNKPSIQNSIDPYSECIFSEELPADTFPNGIRAVRQIWVKSKTKRELVPLPTTHSDFEFIKWEDRDTADLMIGAVGSGPSGRVYTENFSHYQCKHSFIKCKSQEIIDRLVEMGPELRETSKAQNGRGGVCKSDIVTLYISKYDS</sequence>
<evidence type="ECO:0000313" key="2">
    <source>
        <dbReference type="EMBL" id="AOV62264.1"/>
    </source>
</evidence>
<proteinExistence type="predicted"/>
<dbReference type="KEGG" id="vg:30308130"/>
<dbReference type="OrthoDB" id="24859at10239"/>
<keyword evidence="3" id="KW-1185">Reference proteome</keyword>
<evidence type="ECO:0000313" key="1">
    <source>
        <dbReference type="EMBL" id="AOV62000.1"/>
    </source>
</evidence>
<dbReference type="Proteomes" id="UP000226384">
    <property type="component" value="Segment"/>
</dbReference>
<accession>A0A1D8KUM8</accession>
<dbReference type="Proteomes" id="UP000203902">
    <property type="component" value="Segment"/>
</dbReference>
<evidence type="ECO:0000313" key="4">
    <source>
        <dbReference type="Proteomes" id="UP000226384"/>
    </source>
</evidence>
<dbReference type="RefSeq" id="YP_009323009.1">
    <property type="nucleotide sequence ID" value="NC_031927.1"/>
</dbReference>
<dbReference type="EMBL" id="KU686212">
    <property type="protein sequence ID" value="AOV62000.1"/>
    <property type="molecule type" value="Genomic_DNA"/>
</dbReference>
<protein>
    <submittedName>
        <fullName evidence="2">Uncharacterized protein</fullName>
    </submittedName>
</protein>
<reference evidence="3 4" key="1">
    <citation type="journal article" date="2016" name="Virology">
        <title>The genomic content and context of auxiliary metabolic genes in marine cyanomyoviruses.</title>
        <authorList>
            <person name="Crummett L.T."/>
            <person name="Puxty R.J."/>
            <person name="Weihe C."/>
            <person name="Marston M.F."/>
            <person name="Martiny J.B."/>
        </authorList>
    </citation>
    <scope>NUCLEOTIDE SEQUENCE [LARGE SCALE GENOMIC DNA]</scope>
    <source>
        <strain evidence="1">0910CC49</strain>
        <strain evidence="2">0910SB42</strain>
    </source>
</reference>
<gene>
    <name evidence="1" type="ORF">C490910_076</name>
    <name evidence="2" type="ORF">S420910_075</name>
</gene>
<dbReference type="GeneID" id="30308130"/>
<name>A0A1D8KUM8_9CAUD</name>